<reference evidence="6 7" key="1">
    <citation type="submission" date="2024-09" db="EMBL/GenBank/DDBJ databases">
        <title>Rethinking Asexuality: The Enigmatic Case of Functional Sexual Genes in Lepraria (Stereocaulaceae).</title>
        <authorList>
            <person name="Doellman M."/>
            <person name="Sun Y."/>
            <person name="Barcenas-Pena A."/>
            <person name="Lumbsch H.T."/>
            <person name="Grewe F."/>
        </authorList>
    </citation>
    <scope>NUCLEOTIDE SEQUENCE [LARGE SCALE GENOMIC DNA]</scope>
    <source>
        <strain evidence="6 7">Mercado 3170</strain>
    </source>
</reference>
<dbReference type="EMBL" id="JBEFKJ010000021">
    <property type="protein sequence ID" value="KAL2040439.1"/>
    <property type="molecule type" value="Genomic_DNA"/>
</dbReference>
<keyword evidence="3" id="KW-0804">Transcription</keyword>
<feature type="compositionally biased region" description="Polar residues" evidence="4">
    <location>
        <begin position="70"/>
        <end position="85"/>
    </location>
</feature>
<feature type="compositionally biased region" description="Low complexity" evidence="4">
    <location>
        <begin position="321"/>
        <end position="336"/>
    </location>
</feature>
<dbReference type="InterPro" id="IPR040168">
    <property type="entry name" value="Not2/3/5"/>
</dbReference>
<dbReference type="Proteomes" id="UP001590950">
    <property type="component" value="Unassembled WGS sequence"/>
</dbReference>
<feature type="compositionally biased region" description="Polar residues" evidence="4">
    <location>
        <begin position="275"/>
        <end position="288"/>
    </location>
</feature>
<dbReference type="PANTHER" id="PTHR23326">
    <property type="entry name" value="CCR4 NOT-RELATED"/>
    <property type="match status" value="1"/>
</dbReference>
<feature type="region of interest" description="Disordered" evidence="4">
    <location>
        <begin position="321"/>
        <end position="356"/>
    </location>
</feature>
<feature type="compositionally biased region" description="Polar residues" evidence="4">
    <location>
        <begin position="98"/>
        <end position="113"/>
    </location>
</feature>
<evidence type="ECO:0000256" key="4">
    <source>
        <dbReference type="SAM" id="MobiDB-lite"/>
    </source>
</evidence>
<comment type="similarity">
    <text evidence="1">Belongs to the CNOT2/3/5 family.</text>
</comment>
<gene>
    <name evidence="6" type="ORF">N7G274_006882</name>
</gene>
<feature type="compositionally biased region" description="Low complexity" evidence="4">
    <location>
        <begin position="243"/>
        <end position="252"/>
    </location>
</feature>
<dbReference type="Pfam" id="PF04153">
    <property type="entry name" value="NOT2_3_5_C"/>
    <property type="match status" value="1"/>
</dbReference>
<feature type="domain" description="NOT2/NOT3/NOT5 C-terminal" evidence="5">
    <location>
        <begin position="403"/>
        <end position="525"/>
    </location>
</feature>
<feature type="region of interest" description="Disordered" evidence="4">
    <location>
        <begin position="1"/>
        <end position="212"/>
    </location>
</feature>
<feature type="region of interest" description="Disordered" evidence="4">
    <location>
        <begin position="231"/>
        <end position="306"/>
    </location>
</feature>
<accession>A0ABR4A3D5</accession>
<feature type="compositionally biased region" description="Polar residues" evidence="4">
    <location>
        <begin position="178"/>
        <end position="193"/>
    </location>
</feature>
<sequence length="536" mass="58492">MNRSENLRPTQQNLRYGAYPSQPAPQTRNTPLGTARLQNSSNKLGNGTAWGFGAPANGALPSAQPRPTGVGSSSFAQTIGGSQPAASLDITDFPSLGPASQSQYQNTSQSIWANQRAAQQTPVQRPQQQQQHVISSQASQQRQQAHHAQDQPQRVNDGAYSSTSHLHSGVDDDRYHNTLGQISTARQPPTTSVDAFPPLGRHGSDDIEDRRGNMMQNAGLGAFTNVNAFSLPQDQPQPRNALQSASSSQANNTRSPSAMERITSPNGIGFGAQLSGRSPTESNRQGISGVQDHDRNHVSASQANQRHEHSLNALMTNFDSQFPSQQQGSQSSHIQQEYGGRTGDPGSAHTPDRPQMSAMEEFGLPGLLATIRSANPDVAGLARGQDLTSLGLNLNSPEPLWPTFAGPFAEPGSRPMQPDFTLPECYTVDNVNRVKDKIPGFSDETLFWIFYTQPQDILQEFAASELTVRNWRFHKGHQMWLTKNPSLGEPINMGPEKENGSYIFFNHNAWEKMNLSNFDLHYSQLAPVSTVRPNGQ</sequence>
<protein>
    <recommendedName>
        <fullName evidence="5">NOT2/NOT3/NOT5 C-terminal domain-containing protein</fullName>
    </recommendedName>
</protein>
<name>A0ABR4A3D5_9LECA</name>
<evidence type="ECO:0000256" key="2">
    <source>
        <dbReference type="ARBA" id="ARBA00023015"/>
    </source>
</evidence>
<feature type="compositionally biased region" description="Basic and acidic residues" evidence="4">
    <location>
        <begin position="202"/>
        <end position="212"/>
    </location>
</feature>
<dbReference type="InterPro" id="IPR007282">
    <property type="entry name" value="NOT2/3/5_C"/>
</dbReference>
<comment type="caution">
    <text evidence="6">The sequence shown here is derived from an EMBL/GenBank/DDBJ whole genome shotgun (WGS) entry which is preliminary data.</text>
</comment>
<evidence type="ECO:0000256" key="3">
    <source>
        <dbReference type="ARBA" id="ARBA00023163"/>
    </source>
</evidence>
<evidence type="ECO:0000256" key="1">
    <source>
        <dbReference type="ARBA" id="ARBA00007682"/>
    </source>
</evidence>
<feature type="compositionally biased region" description="Polar residues" evidence="4">
    <location>
        <begin position="1"/>
        <end position="14"/>
    </location>
</feature>
<evidence type="ECO:0000259" key="5">
    <source>
        <dbReference type="Pfam" id="PF04153"/>
    </source>
</evidence>
<keyword evidence="7" id="KW-1185">Reference proteome</keyword>
<evidence type="ECO:0000313" key="6">
    <source>
        <dbReference type="EMBL" id="KAL2040439.1"/>
    </source>
</evidence>
<evidence type="ECO:0000313" key="7">
    <source>
        <dbReference type="Proteomes" id="UP001590950"/>
    </source>
</evidence>
<feature type="compositionally biased region" description="Polar residues" evidence="4">
    <location>
        <begin position="231"/>
        <end position="242"/>
    </location>
</feature>
<dbReference type="Gene3D" id="2.30.30.1020">
    <property type="entry name" value="CCR4-NOT complex subunit 2/3/5, C-terminal domain"/>
    <property type="match status" value="1"/>
</dbReference>
<feature type="compositionally biased region" description="Polar residues" evidence="4">
    <location>
        <begin position="24"/>
        <end position="45"/>
    </location>
</feature>
<feature type="compositionally biased region" description="Low complexity" evidence="4">
    <location>
        <begin position="115"/>
        <end position="143"/>
    </location>
</feature>
<proteinExistence type="inferred from homology"/>
<keyword evidence="2" id="KW-0805">Transcription regulation</keyword>
<organism evidence="6 7">
    <name type="scientific">Stereocaulon virgatum</name>
    <dbReference type="NCBI Taxonomy" id="373712"/>
    <lineage>
        <taxon>Eukaryota</taxon>
        <taxon>Fungi</taxon>
        <taxon>Dikarya</taxon>
        <taxon>Ascomycota</taxon>
        <taxon>Pezizomycotina</taxon>
        <taxon>Lecanoromycetes</taxon>
        <taxon>OSLEUM clade</taxon>
        <taxon>Lecanoromycetidae</taxon>
        <taxon>Lecanorales</taxon>
        <taxon>Lecanorineae</taxon>
        <taxon>Stereocaulaceae</taxon>
        <taxon>Stereocaulon</taxon>
    </lineage>
</organism>
<dbReference type="InterPro" id="IPR038635">
    <property type="entry name" value="CCR4-NOT_su2/3/5_C_sf"/>
</dbReference>